<dbReference type="AlphaFoldDB" id="A0A165EJ94"/>
<sequence>MDSGSEWDVRSLPSDFSLSLPSSPGHGPADSHGIPGTPLSLHSVPDSAFSLSPHSASHVFLPPPMEDRDRNGALETSRTLVLPSLPWPHMSSPYGETIGEMKLLVVSRLSDAEPRERVRRTLLEENSDVLRVHAPESLTDGRRVTCADTTMRTDEIEEAGKNVSVTEAIGYDEHGDVNDAIRSILSTVYEQFRLIRPLLNPAAVPTPQLIDLLASPGSHFYLACIFLLPHEPTPLEHTLFRVLEATMPIVSIDIPEGTSHRVQSTSWPSRRQLQPTHTLPELVHTLFRSPQHRDRLRREAASGFVAWWTSERESSLGDVVAAGPDSVCTQAREPHNDASSPLSFRALPMPVLDPLHHSMIFSPLTLLPPLIQRMMMRLALSTAVRDGLRCSSYAEPPVSSTACIAQTEKKISLKPFASVKAVSGRDGPCWTWRSVVRGVAGFAAMTAIWGALVWATTV</sequence>
<proteinExistence type="predicted"/>
<dbReference type="InParanoid" id="A0A165EJ94"/>
<dbReference type="Proteomes" id="UP000076842">
    <property type="component" value="Unassembled WGS sequence"/>
</dbReference>
<keyword evidence="3" id="KW-1185">Reference proteome</keyword>
<reference evidence="2 3" key="1">
    <citation type="journal article" date="2016" name="Mol. Biol. Evol.">
        <title>Comparative Genomics of Early-Diverging Mushroom-Forming Fungi Provides Insights into the Origins of Lignocellulose Decay Capabilities.</title>
        <authorList>
            <person name="Nagy L.G."/>
            <person name="Riley R."/>
            <person name="Tritt A."/>
            <person name="Adam C."/>
            <person name="Daum C."/>
            <person name="Floudas D."/>
            <person name="Sun H."/>
            <person name="Yadav J.S."/>
            <person name="Pangilinan J."/>
            <person name="Larsson K.H."/>
            <person name="Matsuura K."/>
            <person name="Barry K."/>
            <person name="Labutti K."/>
            <person name="Kuo R."/>
            <person name="Ohm R.A."/>
            <person name="Bhattacharya S.S."/>
            <person name="Shirouzu T."/>
            <person name="Yoshinaga Y."/>
            <person name="Martin F.M."/>
            <person name="Grigoriev I.V."/>
            <person name="Hibbett D.S."/>
        </authorList>
    </citation>
    <scope>NUCLEOTIDE SEQUENCE [LARGE SCALE GENOMIC DNA]</scope>
    <source>
        <strain evidence="2 3">HHB12733</strain>
    </source>
</reference>
<dbReference type="OrthoDB" id="3350156at2759"/>
<protein>
    <submittedName>
        <fullName evidence="2">Uncharacterized protein</fullName>
    </submittedName>
</protein>
<organism evidence="2 3">
    <name type="scientific">Calocera cornea HHB12733</name>
    <dbReference type="NCBI Taxonomy" id="1353952"/>
    <lineage>
        <taxon>Eukaryota</taxon>
        <taxon>Fungi</taxon>
        <taxon>Dikarya</taxon>
        <taxon>Basidiomycota</taxon>
        <taxon>Agaricomycotina</taxon>
        <taxon>Dacrymycetes</taxon>
        <taxon>Dacrymycetales</taxon>
        <taxon>Dacrymycetaceae</taxon>
        <taxon>Calocera</taxon>
    </lineage>
</organism>
<dbReference type="EMBL" id="KV424003">
    <property type="protein sequence ID" value="KZT54980.1"/>
    <property type="molecule type" value="Genomic_DNA"/>
</dbReference>
<feature type="compositionally biased region" description="Low complexity" evidence="1">
    <location>
        <begin position="11"/>
        <end position="24"/>
    </location>
</feature>
<evidence type="ECO:0000313" key="2">
    <source>
        <dbReference type="EMBL" id="KZT54980.1"/>
    </source>
</evidence>
<evidence type="ECO:0000256" key="1">
    <source>
        <dbReference type="SAM" id="MobiDB-lite"/>
    </source>
</evidence>
<evidence type="ECO:0000313" key="3">
    <source>
        <dbReference type="Proteomes" id="UP000076842"/>
    </source>
</evidence>
<feature type="region of interest" description="Disordered" evidence="1">
    <location>
        <begin position="1"/>
        <end position="41"/>
    </location>
</feature>
<accession>A0A165EJ94</accession>
<dbReference type="STRING" id="1353952.A0A165EJ94"/>
<gene>
    <name evidence="2" type="ORF">CALCODRAFT_499163</name>
</gene>
<name>A0A165EJ94_9BASI</name>